<dbReference type="Pfam" id="PF01551">
    <property type="entry name" value="Peptidase_M23"/>
    <property type="match status" value="1"/>
</dbReference>
<reference evidence="6" key="1">
    <citation type="journal article" date="2019" name="Int. J. Syst. Evol. Microbiol.">
        <title>The Global Catalogue of Microorganisms (GCM) 10K type strain sequencing project: providing services to taxonomists for standard genome sequencing and annotation.</title>
        <authorList>
            <consortium name="The Broad Institute Genomics Platform"/>
            <consortium name="The Broad Institute Genome Sequencing Center for Infectious Disease"/>
            <person name="Wu L."/>
            <person name="Ma J."/>
        </authorList>
    </citation>
    <scope>NUCLEOTIDE SEQUENCE [LARGE SCALE GENOMIC DNA]</scope>
    <source>
        <strain evidence="6">JCM 18392</strain>
    </source>
</reference>
<accession>A0ABP9DWQ2</accession>
<dbReference type="InterPro" id="IPR050708">
    <property type="entry name" value="T6SS_VgrG/RHS"/>
</dbReference>
<feature type="compositionally biased region" description="Pro residues" evidence="2">
    <location>
        <begin position="513"/>
        <end position="541"/>
    </location>
</feature>
<evidence type="ECO:0000259" key="4">
    <source>
        <dbReference type="Pfam" id="PF25023"/>
    </source>
</evidence>
<feature type="region of interest" description="Disordered" evidence="2">
    <location>
        <begin position="508"/>
        <end position="541"/>
    </location>
</feature>
<dbReference type="InterPro" id="IPR011055">
    <property type="entry name" value="Dup_hybrid_motif"/>
</dbReference>
<evidence type="ECO:0000256" key="1">
    <source>
        <dbReference type="ARBA" id="ARBA00022737"/>
    </source>
</evidence>
<dbReference type="PANTHER" id="PTHR32305:SF15">
    <property type="entry name" value="PROTEIN RHSA-RELATED"/>
    <property type="match status" value="1"/>
</dbReference>
<dbReference type="NCBIfam" id="TIGR03696">
    <property type="entry name" value="Rhs_assc_core"/>
    <property type="match status" value="1"/>
</dbReference>
<dbReference type="CDD" id="cd12797">
    <property type="entry name" value="M23_peptidase"/>
    <property type="match status" value="1"/>
</dbReference>
<dbReference type="PANTHER" id="PTHR32305">
    <property type="match status" value="1"/>
</dbReference>
<feature type="domain" description="M23ase beta-sheet core" evidence="3">
    <location>
        <begin position="1548"/>
        <end position="1645"/>
    </location>
</feature>
<dbReference type="InterPro" id="IPR016047">
    <property type="entry name" value="M23ase_b-sheet_dom"/>
</dbReference>
<evidence type="ECO:0008006" key="7">
    <source>
        <dbReference type="Google" id="ProtNLM"/>
    </source>
</evidence>
<name>A0ABP9DWQ2_9GAMM</name>
<gene>
    <name evidence="5" type="ORF">GCM10023332_06490</name>
</gene>
<dbReference type="Gene3D" id="2.180.10.10">
    <property type="entry name" value="RHS repeat-associated core"/>
    <property type="match status" value="3"/>
</dbReference>
<dbReference type="EMBL" id="BAABJY010000001">
    <property type="protein sequence ID" value="GAA4857438.1"/>
    <property type="molecule type" value="Genomic_DNA"/>
</dbReference>
<dbReference type="SUPFAM" id="SSF51261">
    <property type="entry name" value="Duplicated hybrid motif"/>
    <property type="match status" value="1"/>
</dbReference>
<keyword evidence="1" id="KW-0677">Repeat</keyword>
<dbReference type="InterPro" id="IPR056823">
    <property type="entry name" value="TEN-like_YD-shell"/>
</dbReference>
<proteinExistence type="predicted"/>
<organism evidence="5 6">
    <name type="scientific">Luteimonas vadosa</name>
    <dbReference type="NCBI Taxonomy" id="1165507"/>
    <lineage>
        <taxon>Bacteria</taxon>
        <taxon>Pseudomonadati</taxon>
        <taxon>Pseudomonadota</taxon>
        <taxon>Gammaproteobacteria</taxon>
        <taxon>Lysobacterales</taxon>
        <taxon>Lysobacteraceae</taxon>
        <taxon>Luteimonas</taxon>
    </lineage>
</organism>
<feature type="domain" description="Teneurin-like YD-shell" evidence="4">
    <location>
        <begin position="1197"/>
        <end position="1463"/>
    </location>
</feature>
<evidence type="ECO:0000313" key="6">
    <source>
        <dbReference type="Proteomes" id="UP001501323"/>
    </source>
</evidence>
<dbReference type="InterPro" id="IPR022385">
    <property type="entry name" value="Rhs_assc_core"/>
</dbReference>
<keyword evidence="6" id="KW-1185">Reference proteome</keyword>
<sequence length="1655" mass="183381">MPYQEYGKRLQKSEMVAPLSDDMFGESISLYNGSTEFSVVDIDLPGNSSLPVRLARRFKVQSQKGRDGLGGLGDWDIEVPYLTAYNWHDNRKNLANRCSQRWRPYVPTGFQEEEIWQGVQMHLPGQGDQPLLWIGSDAEYPKPSTGGPHYWGTRAHHRFSCIPTTNGYAGQGFLASDTKGNRYYFDIGWDVQSETLYKRVFVTFSQLTPHARYKSYLVLRRVEDRFGNWVRYDWSNRRLDRIEANDGRSIALSYQGSQVVATTDTGLAWTYSFDQNGLSRVVRPDHSQWQYESTGALQPNYTDTDVNTSGPNCLEPFEAPDAFTLRATHPSGAVGTFEFNHIRHRRSGLPGDLCQWVYRDLTTGQDHYATALPEFFDVYSIVSKGISGAGLPGSSWQYDYEIVGNGRTGYGEGPVSKTVTVHQPDGTRVDHSFGIQYGINDGRLLATYHRDRQARIVRSESSRYMTRAQAATMPFPEFNGGISLVGDDPAVELNLPVVATVIRQDGYIADPTVPDPTPPPPPPPPPCPPEECEPPPCPPECQSPPPCEINPATGQCDDPMVIKDPDRVAEGAQGTNASPSTTESGAVVPATEFTREITAFDAWARPLTIVKSSSMGSVKTESLTYHDNLASWVVGQVSTEATDGIESARTEYTQDSALPRHSWSFGKLLQSLTYHPDGTLSTVADGNNNVVALSGWKRGIPQLIRHPGTADQPAGTVQTAEVDGNGWILSVTNEVGAKHCYGYDAMGRISQVLYPSETQAGACDESAWNGQQATFLQLTDSHWLPPGVLPGFWRQTVTKGNYLKAVYLDAMWRPVMELEYDASDVSGSMRSSRTTYDAAGRVGMRTYPIAGAEQATSGTRTLYDALGRVVRLEQDSELGVLTTTTTYEAGHVVTVTNPRGQATRTTHRAFDQPTYDEPLRISELGGDRHTEIRRDIFGKPLHLRRHDGDYSKDVWRHYVYDVHQRLCKSIEPETGATVMAYDQAGNLAWSASGHQELSSTASCNSSEGYTWGRRVDRTYDARNRLKTLRFPDGNGDQSWSYTPDGLPEKIVTSNDAGAAPVHNEYSYDLRRHLIGERLVQPGWYAWGLDYTYDRNANLAGQSYPTGLYIDYAPNALGQATRAGSYATGVSYHPNGAIKQFTYGNGIVHTMQQNLRQLPARSSDSHGVLDQQYVYDPNANVQYIYDWRSPGDHRYLYYDGLDRLIAAGSQMFQGDHWHRFSYDALDNLTSWKLGGIKDYAFYDYDARNRLTNIRNSAGATVVGIGYDVQGNLANKNGQAHVFDFGNRLRAVPGKEAYRYDALGRRVQVTRNDGKTAVWQYSQAGQPLFWSDWNGPNYQDHQTHEQVYLAGSLVAIIDRAWPSNAILATKYQHTDALGSPVAVTNEAGRVLERTVWEPYGAAVGKPTYSGVGYTGHVMDGGTGLTYMQQRYYDPQIGRFLSVDPVAANGNSGINFNRYKYAANNPYRFLDPDGRQERLRRDRSSMSSHTSNLFIKTIGPIDGGPAYGPKKPNGIEIRPVEGAINKRKPPTADGGFDPEGSKKLRSGGARVHHGVDVAAEPGTPVQAAGAGRVRNLNEPRGYGIYVVINHGDGLSTRYAHLSRTTRENGELVSVGDVIGYTGISGNLPPGATPHLHFEVRLNGTPLDPTNYVYYDYEE</sequence>
<dbReference type="Pfam" id="PF25023">
    <property type="entry name" value="TEN_YD-shell"/>
    <property type="match status" value="1"/>
</dbReference>
<dbReference type="Proteomes" id="UP001501323">
    <property type="component" value="Unassembled WGS sequence"/>
</dbReference>
<protein>
    <recommendedName>
        <fullName evidence="7">Peptidase M23 domain-containing protein</fullName>
    </recommendedName>
</protein>
<comment type="caution">
    <text evidence="5">The sequence shown here is derived from an EMBL/GenBank/DDBJ whole genome shotgun (WGS) entry which is preliminary data.</text>
</comment>
<evidence type="ECO:0000256" key="2">
    <source>
        <dbReference type="SAM" id="MobiDB-lite"/>
    </source>
</evidence>
<dbReference type="Gene3D" id="2.70.70.10">
    <property type="entry name" value="Glucose Permease (Domain IIA)"/>
    <property type="match status" value="1"/>
</dbReference>
<evidence type="ECO:0000313" key="5">
    <source>
        <dbReference type="EMBL" id="GAA4857438.1"/>
    </source>
</evidence>
<evidence type="ECO:0000259" key="3">
    <source>
        <dbReference type="Pfam" id="PF01551"/>
    </source>
</evidence>
<feature type="region of interest" description="Disordered" evidence="2">
    <location>
        <begin position="1521"/>
        <end position="1544"/>
    </location>
</feature>